<accession>A0A915YL13</accession>
<feature type="signal peptide" evidence="1">
    <location>
        <begin position="1"/>
        <end position="18"/>
    </location>
</feature>
<keyword evidence="1" id="KW-0732">Signal</keyword>
<dbReference type="GO" id="GO:0004180">
    <property type="term" value="F:carboxypeptidase activity"/>
    <property type="evidence" value="ECO:0007669"/>
    <property type="project" value="UniProtKB-KW"/>
</dbReference>
<evidence type="ECO:0000256" key="1">
    <source>
        <dbReference type="SAM" id="SignalP"/>
    </source>
</evidence>
<reference evidence="2" key="1">
    <citation type="submission" date="2022-09" db="EMBL/GenBank/DDBJ databases">
        <title>Aureispira anguillicida sp. nov., isolated from Leptocephalus of Japanese eel Anguilla japonica.</title>
        <authorList>
            <person name="Yuasa K."/>
            <person name="Mekata T."/>
            <person name="Ikunari K."/>
        </authorList>
    </citation>
    <scope>NUCLEOTIDE SEQUENCE</scope>
    <source>
        <strain evidence="2">EL160426</strain>
    </source>
</reference>
<dbReference type="Gene3D" id="2.60.40.1120">
    <property type="entry name" value="Carboxypeptidase-like, regulatory domain"/>
    <property type="match status" value="1"/>
</dbReference>
<protein>
    <submittedName>
        <fullName evidence="2">Carboxypeptidase-like regulatory domain-containing protein</fullName>
    </submittedName>
</protein>
<dbReference type="EMBL" id="AP026867">
    <property type="protein sequence ID" value="BDS14902.1"/>
    <property type="molecule type" value="Genomic_DNA"/>
</dbReference>
<keyword evidence="2" id="KW-0645">Protease</keyword>
<dbReference type="SUPFAM" id="SSF49464">
    <property type="entry name" value="Carboxypeptidase regulatory domain-like"/>
    <property type="match status" value="1"/>
</dbReference>
<keyword evidence="2" id="KW-0121">Carboxypeptidase</keyword>
<keyword evidence="3" id="KW-1185">Reference proteome</keyword>
<dbReference type="Pfam" id="PF13620">
    <property type="entry name" value="CarboxypepD_reg"/>
    <property type="match status" value="1"/>
</dbReference>
<dbReference type="Proteomes" id="UP001060919">
    <property type="component" value="Chromosome"/>
</dbReference>
<proteinExistence type="predicted"/>
<sequence>MRLLVIIICFLFSCSLFAQNSTVKLQTLRGEVVDRGTGKAISNVVVELLNYTPRVAAISGNNGSFELLNVPVGYQRIRVDADGYYDVVHSELVMVGKQSVIKIKMEEEFTMDIATIESTQKGRFRNTKMMTIDEMNVVSARPFNIEETNRYITGFGGPARAVTNYPGLLNTDDAQSYIVSRGNSPYGIQWMVEGVPIENPHHFATMGNTGSIFPLLNNNLLNSSDFINGAFTAQYNNVYAGMFDINMRKGNNQRYEFSALLSAYGAEFIAEGPFKKKGASFAVAVRAGIFDILQNIGINLGTNVRPRYYDLNFKIDLPTKRAGHFSLFGIGGLSNAAILNDDTGEDAFVNDGTDFYVTANLGLIGLNHLKYFEHDISLKSTLSYLVEDYKIDGDTIVQDTFLPYFTMHNLRHRIGLSSILNKKINTKFFLRGGIHAYVHFIAANGAWLRRNQLYSVANEVQILTGGFLETRYAFSKAFSVVLGLQGMYWSLNKNSWALEPRLALDWRIGKQHRLSLGYGWHSKIQSFAISFLVKKQADGNYDTSNRALGMNRSHQVVLSYNTSLARYWGIRANAYAMYNTDLAVQKRNSSFSIANYGNFAVYPDSTGLENKGRGFNYGVEFSLEKFYNKGLYGLLSLAYQRALYHGSDQVWRSSAFDAQYVTSLVMGKEFKVGKKKRNLIYGDCRFHLHGGLPYTPIDLEASRLAGREVLLEDQAYSKRLGFYKRIDVRIGARFNHRKKRISHHIYVVIQNVALFKNDFEVKYNPNTEQIVTTQQFGFVPNLFYQIYF</sequence>
<feature type="chain" id="PRO_5037332558" evidence="1">
    <location>
        <begin position="19"/>
        <end position="788"/>
    </location>
</feature>
<evidence type="ECO:0000313" key="2">
    <source>
        <dbReference type="EMBL" id="BDS14902.1"/>
    </source>
</evidence>
<dbReference type="SUPFAM" id="SSF56935">
    <property type="entry name" value="Porins"/>
    <property type="match status" value="1"/>
</dbReference>
<dbReference type="InterPro" id="IPR008969">
    <property type="entry name" value="CarboxyPept-like_regulatory"/>
</dbReference>
<organism evidence="2 3">
    <name type="scientific">Aureispira anguillae</name>
    <dbReference type="NCBI Taxonomy" id="2864201"/>
    <lineage>
        <taxon>Bacteria</taxon>
        <taxon>Pseudomonadati</taxon>
        <taxon>Bacteroidota</taxon>
        <taxon>Saprospiria</taxon>
        <taxon>Saprospirales</taxon>
        <taxon>Saprospiraceae</taxon>
        <taxon>Aureispira</taxon>
    </lineage>
</organism>
<dbReference type="KEGG" id="aup:AsAng_0056840"/>
<keyword evidence="2" id="KW-0378">Hydrolase</keyword>
<dbReference type="AlphaFoldDB" id="A0A915YL13"/>
<name>A0A915YL13_9BACT</name>
<evidence type="ECO:0000313" key="3">
    <source>
        <dbReference type="Proteomes" id="UP001060919"/>
    </source>
</evidence>
<gene>
    <name evidence="2" type="ORF">AsAng_0056840</name>
</gene>